<dbReference type="GeneID" id="54588304"/>
<dbReference type="SUPFAM" id="SSF49899">
    <property type="entry name" value="Concanavalin A-like lectins/glucanases"/>
    <property type="match status" value="1"/>
</dbReference>
<feature type="domain" description="B30.2/SPRY" evidence="3">
    <location>
        <begin position="267"/>
        <end position="472"/>
    </location>
</feature>
<reference evidence="4" key="1">
    <citation type="journal article" date="2020" name="Stud. Mycol.">
        <title>101 Dothideomycetes genomes: a test case for predicting lifestyles and emergence of pathogens.</title>
        <authorList>
            <person name="Haridas S."/>
            <person name="Albert R."/>
            <person name="Binder M."/>
            <person name="Bloem J."/>
            <person name="Labutti K."/>
            <person name="Salamov A."/>
            <person name="Andreopoulos B."/>
            <person name="Baker S."/>
            <person name="Barry K."/>
            <person name="Bills G."/>
            <person name="Bluhm B."/>
            <person name="Cannon C."/>
            <person name="Castanera R."/>
            <person name="Culley D."/>
            <person name="Daum C."/>
            <person name="Ezra D."/>
            <person name="Gonzalez J."/>
            <person name="Henrissat B."/>
            <person name="Kuo A."/>
            <person name="Liang C."/>
            <person name="Lipzen A."/>
            <person name="Lutzoni F."/>
            <person name="Magnuson J."/>
            <person name="Mondo S."/>
            <person name="Nolan M."/>
            <person name="Ohm R."/>
            <person name="Pangilinan J."/>
            <person name="Park H.-J."/>
            <person name="Ramirez L."/>
            <person name="Alfaro M."/>
            <person name="Sun H."/>
            <person name="Tritt A."/>
            <person name="Yoshinaga Y."/>
            <person name="Zwiers L.-H."/>
            <person name="Turgeon B."/>
            <person name="Goodwin S."/>
            <person name="Spatafora J."/>
            <person name="Crous P."/>
            <person name="Grigoriev I."/>
        </authorList>
    </citation>
    <scope>NUCLEOTIDE SEQUENCE</scope>
    <source>
        <strain evidence="4">CBS 122368</strain>
    </source>
</reference>
<dbReference type="PROSITE" id="PS50188">
    <property type="entry name" value="B302_SPRY"/>
    <property type="match status" value="1"/>
</dbReference>
<gene>
    <name evidence="4" type="ORF">BU26DRAFT_596604</name>
</gene>
<keyword evidence="1" id="KW-0677">Repeat</keyword>
<evidence type="ECO:0000256" key="2">
    <source>
        <dbReference type="ARBA" id="ARBA00023043"/>
    </source>
</evidence>
<dbReference type="OrthoDB" id="3796663at2759"/>
<dbReference type="InterPro" id="IPR013320">
    <property type="entry name" value="ConA-like_dom_sf"/>
</dbReference>
<dbReference type="InterPro" id="IPR036770">
    <property type="entry name" value="Ankyrin_rpt-contain_sf"/>
</dbReference>
<dbReference type="PANTHER" id="PTHR24198">
    <property type="entry name" value="ANKYRIN REPEAT AND PROTEIN KINASE DOMAIN-CONTAINING PROTEIN"/>
    <property type="match status" value="1"/>
</dbReference>
<dbReference type="PANTHER" id="PTHR24198:SF165">
    <property type="entry name" value="ANKYRIN REPEAT-CONTAINING PROTEIN-RELATED"/>
    <property type="match status" value="1"/>
</dbReference>
<protein>
    <submittedName>
        <fullName evidence="4">Ankyrin</fullName>
    </submittedName>
</protein>
<evidence type="ECO:0000259" key="3">
    <source>
        <dbReference type="PROSITE" id="PS50188"/>
    </source>
</evidence>
<keyword evidence="2" id="KW-0040">ANK repeat</keyword>
<dbReference type="Pfam" id="PF00622">
    <property type="entry name" value="SPRY"/>
    <property type="match status" value="1"/>
</dbReference>
<dbReference type="CDD" id="cd12885">
    <property type="entry name" value="SPRY_RanBP_like"/>
    <property type="match status" value="1"/>
</dbReference>
<dbReference type="SMART" id="SM00248">
    <property type="entry name" value="ANK"/>
    <property type="match status" value="6"/>
</dbReference>
<dbReference type="Proteomes" id="UP000800094">
    <property type="component" value="Unassembled WGS sequence"/>
</dbReference>
<evidence type="ECO:0000313" key="5">
    <source>
        <dbReference type="Proteomes" id="UP000800094"/>
    </source>
</evidence>
<evidence type="ECO:0000313" key="4">
    <source>
        <dbReference type="EMBL" id="KAF2248595.1"/>
    </source>
</evidence>
<evidence type="ECO:0000256" key="1">
    <source>
        <dbReference type="ARBA" id="ARBA00022737"/>
    </source>
</evidence>
<keyword evidence="5" id="KW-1185">Reference proteome</keyword>
<dbReference type="InterPro" id="IPR001870">
    <property type="entry name" value="B30.2/SPRY"/>
</dbReference>
<dbReference type="Gene3D" id="1.25.40.20">
    <property type="entry name" value="Ankyrin repeat-containing domain"/>
    <property type="match status" value="1"/>
</dbReference>
<dbReference type="EMBL" id="ML987196">
    <property type="protein sequence ID" value="KAF2248595.1"/>
    <property type="molecule type" value="Genomic_DNA"/>
</dbReference>
<sequence>MDADGFTPLISAVREGFCLKAVNHIVRNSGEEIVNQADLSWDESPISWACERGQAETVKILLDAPNVHPNRRATGYRNRTPLQIALVYDRVAVIEILLDSPRVVPSWDIADEDGRKPLQYALEYCSEECIRALLLHSQTSAAIRIDALKIMAGMGNHEHIDIIKSILESVEEQSLPTSELDDLIHRFPTLDSNKTVFDAWMRRVKDPKRWNEVPHVLHTLALSGDGDTILRLLKLGANIYEPDDDNWTCIDVAKRNGNPKLKDVLMKHIPKPPPEKLPYLRPSSFANPFDEANVTLADFFKNNVANSFLEINVNFQETKFDRICVRTQQSIPPDDEYFYFEVHILAHPNGSYFAVGYTQVQVAANDYPGMVEGSWAYHGDDGGLFVQALGQGSSFSEKSDGEKYHTDSVVGCGLNMKTGKGYRTLNGKRLDSWDAFDEHVFKKGKIYPCVGFPTDSEGNGLHVRVVLRKSQDHPFLYGGPYI</sequence>
<dbReference type="Gene3D" id="2.60.120.920">
    <property type="match status" value="1"/>
</dbReference>
<dbReference type="InterPro" id="IPR003877">
    <property type="entry name" value="SPRY_dom"/>
</dbReference>
<dbReference type="SMART" id="SM00449">
    <property type="entry name" value="SPRY"/>
    <property type="match status" value="1"/>
</dbReference>
<dbReference type="SUPFAM" id="SSF48403">
    <property type="entry name" value="Ankyrin repeat"/>
    <property type="match status" value="1"/>
</dbReference>
<proteinExistence type="predicted"/>
<dbReference type="AlphaFoldDB" id="A0A6A6IDE5"/>
<dbReference type="InterPro" id="IPR043136">
    <property type="entry name" value="B30.2/SPRY_sf"/>
</dbReference>
<organism evidence="4 5">
    <name type="scientific">Trematosphaeria pertusa</name>
    <dbReference type="NCBI Taxonomy" id="390896"/>
    <lineage>
        <taxon>Eukaryota</taxon>
        <taxon>Fungi</taxon>
        <taxon>Dikarya</taxon>
        <taxon>Ascomycota</taxon>
        <taxon>Pezizomycotina</taxon>
        <taxon>Dothideomycetes</taxon>
        <taxon>Pleosporomycetidae</taxon>
        <taxon>Pleosporales</taxon>
        <taxon>Massarineae</taxon>
        <taxon>Trematosphaeriaceae</taxon>
        <taxon>Trematosphaeria</taxon>
    </lineage>
</organism>
<dbReference type="Pfam" id="PF12796">
    <property type="entry name" value="Ank_2"/>
    <property type="match status" value="1"/>
</dbReference>
<name>A0A6A6IDE5_9PLEO</name>
<accession>A0A6A6IDE5</accession>
<dbReference type="InterPro" id="IPR002110">
    <property type="entry name" value="Ankyrin_rpt"/>
</dbReference>
<dbReference type="InterPro" id="IPR044736">
    <property type="entry name" value="Gid1/RanBPM/SPLA_SPRY"/>
</dbReference>
<dbReference type="RefSeq" id="XP_033683599.1">
    <property type="nucleotide sequence ID" value="XM_033834974.1"/>
</dbReference>